<proteinExistence type="predicted"/>
<dbReference type="RefSeq" id="WP_090712630.1">
    <property type="nucleotide sequence ID" value="NZ_CBCSKY010000001.1"/>
</dbReference>
<evidence type="ECO:0000313" key="2">
    <source>
        <dbReference type="EMBL" id="SDI18628.1"/>
    </source>
</evidence>
<keyword evidence="1" id="KW-0472">Membrane</keyword>
<dbReference type="Proteomes" id="UP000199050">
    <property type="component" value="Unassembled WGS sequence"/>
</dbReference>
<keyword evidence="1" id="KW-1133">Transmembrane helix</keyword>
<feature type="transmembrane region" description="Helical" evidence="1">
    <location>
        <begin position="58"/>
        <end position="76"/>
    </location>
</feature>
<feature type="transmembrane region" description="Helical" evidence="1">
    <location>
        <begin position="82"/>
        <end position="106"/>
    </location>
</feature>
<dbReference type="AlphaFoldDB" id="A0A1G8IHW9"/>
<gene>
    <name evidence="2" type="ORF">SAMN05216192_103248</name>
</gene>
<organism evidence="2 3">
    <name type="scientific">Paenibacillus typhae</name>
    <dbReference type="NCBI Taxonomy" id="1174501"/>
    <lineage>
        <taxon>Bacteria</taxon>
        <taxon>Bacillati</taxon>
        <taxon>Bacillota</taxon>
        <taxon>Bacilli</taxon>
        <taxon>Bacillales</taxon>
        <taxon>Paenibacillaceae</taxon>
        <taxon>Paenibacillus</taxon>
    </lineage>
</organism>
<evidence type="ECO:0000313" key="3">
    <source>
        <dbReference type="Proteomes" id="UP000199050"/>
    </source>
</evidence>
<reference evidence="3" key="1">
    <citation type="submission" date="2016-10" db="EMBL/GenBank/DDBJ databases">
        <authorList>
            <person name="Varghese N."/>
            <person name="Submissions S."/>
        </authorList>
    </citation>
    <scope>NUCLEOTIDE SEQUENCE [LARGE SCALE GENOMIC DNA]</scope>
    <source>
        <strain evidence="3">CGMCC 1.11012</strain>
    </source>
</reference>
<protein>
    <submittedName>
        <fullName evidence="2">Uncharacterized protein</fullName>
    </submittedName>
</protein>
<keyword evidence="3" id="KW-1185">Reference proteome</keyword>
<accession>A0A1G8IHW9</accession>
<evidence type="ECO:0000256" key="1">
    <source>
        <dbReference type="SAM" id="Phobius"/>
    </source>
</evidence>
<sequence>MFKFIRQRIDNANQMHKIRKENPEAWERALKEEQSRVEEVNENVLPSQPGPVILFFRWALRLVTVLILLVIFLGVPRADNPLFSLMSFGLLLSLLYLIAGLAHPSIVFVRRRWPREDVLELFGLLSIVFIVLMVVFHR</sequence>
<dbReference type="EMBL" id="FNDX01000003">
    <property type="protein sequence ID" value="SDI18628.1"/>
    <property type="molecule type" value="Genomic_DNA"/>
</dbReference>
<dbReference type="OrthoDB" id="2626991at2"/>
<feature type="transmembrane region" description="Helical" evidence="1">
    <location>
        <begin position="118"/>
        <end position="136"/>
    </location>
</feature>
<keyword evidence="1" id="KW-0812">Transmembrane</keyword>
<name>A0A1G8IHW9_9BACL</name>